<evidence type="ECO:0000313" key="1">
    <source>
        <dbReference type="EMBL" id="EST47299.1"/>
    </source>
</evidence>
<dbReference type="EMBL" id="KI546045">
    <property type="protein sequence ID" value="EST47299.1"/>
    <property type="molecule type" value="Genomic_DNA"/>
</dbReference>
<accession>V6M259</accession>
<reference evidence="1" key="1">
    <citation type="journal article" date="2014" name="PLoS Genet.">
        <title>The Genome of Spironucleus salmonicida Highlights a Fish Pathogen Adapted to Fluctuating Environments.</title>
        <authorList>
            <person name="Xu F."/>
            <person name="Jerlstrom-Hultqvist J."/>
            <person name="Einarsson E."/>
            <person name="Astvaldsson A."/>
            <person name="Svard S.G."/>
            <person name="Andersson J.O."/>
        </authorList>
    </citation>
    <scope>NUCLEOTIDE SEQUENCE</scope>
</reference>
<organism evidence="1">
    <name type="scientific">Spironucleus salmonicida</name>
    <dbReference type="NCBI Taxonomy" id="348837"/>
    <lineage>
        <taxon>Eukaryota</taxon>
        <taxon>Metamonada</taxon>
        <taxon>Diplomonadida</taxon>
        <taxon>Hexamitidae</taxon>
        <taxon>Hexamitinae</taxon>
        <taxon>Spironucleus</taxon>
    </lineage>
</organism>
<dbReference type="AlphaFoldDB" id="V6M259"/>
<name>V6M259_9EUKA</name>
<gene>
    <name evidence="1" type="ORF">SS50377_12646</name>
</gene>
<proteinExistence type="predicted"/>
<sequence length="286" mass="32797">MRRSLLGHRWRRRRGTPAQRGKLQQRCRTFRPFLVCGQSADSGIFPVQQLILAVREKLEFVQNIQFAQYYSRHITLFCETVVSYYHIIPPYGNWDIVVSLYAQYTFNPHSQIRLPTKAFGFHGVGVEPHWLPKSHGGPRVLALEDGQPSLPKGPRSYGYAVRYQCTVQGTICFPALSPDVTESLAPDLGISVRWAVGLVASQTLYGWDPQSRQRRPFTILQSSERNTPEYPIARHQQTLRVHESRVCTTYHSARRVQGSLLSLGSILLRQNPSWQNLPWQAECRLL</sequence>
<protein>
    <submittedName>
        <fullName evidence="1">Uncharacterized protein</fullName>
    </submittedName>
</protein>